<gene>
    <name evidence="2" type="ORF">K503DRAFT_726758</name>
</gene>
<dbReference type="Proteomes" id="UP000092154">
    <property type="component" value="Unassembled WGS sequence"/>
</dbReference>
<name>A0A1B7MJ88_9AGAM</name>
<dbReference type="STRING" id="1314800.A0A1B7MJ88"/>
<feature type="non-terminal residue" evidence="2">
    <location>
        <position position="123"/>
    </location>
</feature>
<feature type="region of interest" description="Disordered" evidence="1">
    <location>
        <begin position="1"/>
        <end position="35"/>
    </location>
</feature>
<keyword evidence="3" id="KW-1185">Reference proteome</keyword>
<accession>A0A1B7MJ88</accession>
<evidence type="ECO:0000256" key="1">
    <source>
        <dbReference type="SAM" id="MobiDB-lite"/>
    </source>
</evidence>
<evidence type="ECO:0000313" key="3">
    <source>
        <dbReference type="Proteomes" id="UP000092154"/>
    </source>
</evidence>
<protein>
    <submittedName>
        <fullName evidence="2">Uncharacterized protein</fullName>
    </submittedName>
</protein>
<feature type="non-terminal residue" evidence="2">
    <location>
        <position position="1"/>
    </location>
</feature>
<organism evidence="2 3">
    <name type="scientific">Rhizopogon vinicolor AM-OR11-026</name>
    <dbReference type="NCBI Taxonomy" id="1314800"/>
    <lineage>
        <taxon>Eukaryota</taxon>
        <taxon>Fungi</taxon>
        <taxon>Dikarya</taxon>
        <taxon>Basidiomycota</taxon>
        <taxon>Agaricomycotina</taxon>
        <taxon>Agaricomycetes</taxon>
        <taxon>Agaricomycetidae</taxon>
        <taxon>Boletales</taxon>
        <taxon>Suillineae</taxon>
        <taxon>Rhizopogonaceae</taxon>
        <taxon>Rhizopogon</taxon>
    </lineage>
</organism>
<dbReference type="EMBL" id="KV448947">
    <property type="protein sequence ID" value="OAX32663.1"/>
    <property type="molecule type" value="Genomic_DNA"/>
</dbReference>
<dbReference type="AlphaFoldDB" id="A0A1B7MJ88"/>
<feature type="compositionally biased region" description="Low complexity" evidence="1">
    <location>
        <begin position="23"/>
        <end position="35"/>
    </location>
</feature>
<dbReference type="OrthoDB" id="162969at2759"/>
<dbReference type="InParanoid" id="A0A1B7MJ88"/>
<sequence length="123" mass="14041">KRKPRDKPPPYQRQPKKPKVNDTPATSAQPAAHTAARQNLTLNDWLTIFAYIDAHPAISQCDIVNHFKRLQSGALIFTQSTLSRKSKERSTLEARINDNPNVLSSKRPRTVTRPDVERALFLW</sequence>
<evidence type="ECO:0000313" key="2">
    <source>
        <dbReference type="EMBL" id="OAX32663.1"/>
    </source>
</evidence>
<reference evidence="2 3" key="1">
    <citation type="submission" date="2016-06" db="EMBL/GenBank/DDBJ databases">
        <title>Comparative genomics of the ectomycorrhizal sister species Rhizopogon vinicolor and Rhizopogon vesiculosus (Basidiomycota: Boletales) reveals a divergence of the mating type B locus.</title>
        <authorList>
            <consortium name="DOE Joint Genome Institute"/>
            <person name="Mujic A.B."/>
            <person name="Kuo A."/>
            <person name="Tritt A."/>
            <person name="Lipzen A."/>
            <person name="Chen C."/>
            <person name="Johnson J."/>
            <person name="Sharma A."/>
            <person name="Barry K."/>
            <person name="Grigoriev I.V."/>
            <person name="Spatafora J.W."/>
        </authorList>
    </citation>
    <scope>NUCLEOTIDE SEQUENCE [LARGE SCALE GENOMIC DNA]</scope>
    <source>
        <strain evidence="2 3">AM-OR11-026</strain>
    </source>
</reference>
<proteinExistence type="predicted"/>